<sequence length="99" mass="11019">MGAGRSANYLTHTRTHIPGVHITMPAAFWQVCIALLLSCHSNPLPRAVGPFSCVEVPWKKESRWMRRRPFTVAAFCPSSITRTGAANFSFGRIPAFNLF</sequence>
<feature type="non-terminal residue" evidence="1">
    <location>
        <position position="99"/>
    </location>
</feature>
<proteinExistence type="predicted"/>
<organism evidence="1 2">
    <name type="scientific">Pyricularia oryzae</name>
    <name type="common">Rice blast fungus</name>
    <name type="synonym">Magnaporthe oryzae</name>
    <dbReference type="NCBI Taxonomy" id="318829"/>
    <lineage>
        <taxon>Eukaryota</taxon>
        <taxon>Fungi</taxon>
        <taxon>Dikarya</taxon>
        <taxon>Ascomycota</taxon>
        <taxon>Pezizomycotina</taxon>
        <taxon>Sordariomycetes</taxon>
        <taxon>Sordariomycetidae</taxon>
        <taxon>Magnaporthales</taxon>
        <taxon>Pyriculariaceae</taxon>
        <taxon>Pyricularia</taxon>
    </lineage>
</organism>
<dbReference type="Proteomes" id="UP000294847">
    <property type="component" value="Chromosome 4"/>
</dbReference>
<accession>A0A4P7NFK9</accession>
<evidence type="ECO:0000313" key="1">
    <source>
        <dbReference type="EMBL" id="QBZ60685.1"/>
    </source>
</evidence>
<protein>
    <submittedName>
        <fullName evidence="1">Uncharacterized protein</fullName>
    </submittedName>
</protein>
<gene>
    <name evidence="1" type="ORF">PoMZ_07627</name>
</gene>
<name>A0A4P7NFK9_PYROR</name>
<reference evidence="1 2" key="1">
    <citation type="journal article" date="2019" name="Mol. Biol. Evol.">
        <title>Blast fungal genomes show frequent chromosomal changes, gene gains and losses, and effector gene turnover.</title>
        <authorList>
            <person name="Gomez Luciano L.B."/>
            <person name="Jason Tsai I."/>
            <person name="Chuma I."/>
            <person name="Tosa Y."/>
            <person name="Chen Y.H."/>
            <person name="Li J.Y."/>
            <person name="Li M.Y."/>
            <person name="Jade Lu M.Y."/>
            <person name="Nakayashiki H."/>
            <person name="Li W.H."/>
        </authorList>
    </citation>
    <scope>NUCLEOTIDE SEQUENCE [LARGE SCALE GENOMIC DNA]</scope>
    <source>
        <strain evidence="1">MZ5-1-6</strain>
    </source>
</reference>
<evidence type="ECO:0000313" key="2">
    <source>
        <dbReference type="Proteomes" id="UP000294847"/>
    </source>
</evidence>
<dbReference type="AlphaFoldDB" id="A0A4P7NFK9"/>
<dbReference type="EMBL" id="CP034207">
    <property type="protein sequence ID" value="QBZ60685.1"/>
    <property type="molecule type" value="Genomic_DNA"/>
</dbReference>